<feature type="repeat" description="TPR" evidence="1">
    <location>
        <begin position="75"/>
        <end position="108"/>
    </location>
</feature>
<dbReference type="Proteomes" id="UP000675880">
    <property type="component" value="Unassembled WGS sequence"/>
</dbReference>
<accession>A0ABM8RTQ1</accession>
<dbReference type="PROSITE" id="PS50005">
    <property type="entry name" value="TPR"/>
    <property type="match status" value="1"/>
</dbReference>
<keyword evidence="1" id="KW-0802">TPR repeat</keyword>
<keyword evidence="4" id="KW-1185">Reference proteome</keyword>
<evidence type="ECO:0000313" key="3">
    <source>
        <dbReference type="EMBL" id="CAE6771263.1"/>
    </source>
</evidence>
<dbReference type="InterPro" id="IPR011990">
    <property type="entry name" value="TPR-like_helical_dom_sf"/>
</dbReference>
<comment type="caution">
    <text evidence="3">The sequence shown here is derived from an EMBL/GenBank/DDBJ whole genome shotgun (WGS) entry which is preliminary data.</text>
</comment>
<reference evidence="3 4" key="1">
    <citation type="submission" date="2021-02" db="EMBL/GenBank/DDBJ databases">
        <authorList>
            <person name="Han P."/>
        </authorList>
    </citation>
    <scope>NUCLEOTIDE SEQUENCE [LARGE SCALE GENOMIC DNA]</scope>
    <source>
        <strain evidence="3">Candidatus Nitrospira sp. ZN2</strain>
    </source>
</reference>
<evidence type="ECO:0000256" key="1">
    <source>
        <dbReference type="PROSITE-ProRule" id="PRU00339"/>
    </source>
</evidence>
<organism evidence="3 4">
    <name type="scientific">Nitrospira defluvii</name>
    <dbReference type="NCBI Taxonomy" id="330214"/>
    <lineage>
        <taxon>Bacteria</taxon>
        <taxon>Pseudomonadati</taxon>
        <taxon>Nitrospirota</taxon>
        <taxon>Nitrospiria</taxon>
        <taxon>Nitrospirales</taxon>
        <taxon>Nitrospiraceae</taxon>
        <taxon>Nitrospira</taxon>
    </lineage>
</organism>
<dbReference type="Pfam" id="PF13414">
    <property type="entry name" value="TPR_11"/>
    <property type="match status" value="1"/>
</dbReference>
<name>A0ABM8RTQ1_9BACT</name>
<dbReference type="RefSeq" id="WP_213043136.1">
    <property type="nucleotide sequence ID" value="NZ_CAJNBJ010000017.1"/>
</dbReference>
<feature type="signal peptide" evidence="2">
    <location>
        <begin position="1"/>
        <end position="29"/>
    </location>
</feature>
<dbReference type="InterPro" id="IPR019734">
    <property type="entry name" value="TPR_rpt"/>
</dbReference>
<proteinExistence type="predicted"/>
<sequence>MNRGMQTIMLLTGVVSIAGCAATSKPASAVLPAPSGTDQAAARHNEEGIQTYGERQWDKAKRQFDAAIEVAPTFAEAHYNLGMVLYRMGALREGDAHFMTAADLAPGNTVIWDSPPLRNVTVPDKASTVPGSSDGHGH</sequence>
<evidence type="ECO:0000256" key="2">
    <source>
        <dbReference type="SAM" id="SignalP"/>
    </source>
</evidence>
<keyword evidence="2" id="KW-0732">Signal</keyword>
<evidence type="ECO:0000313" key="4">
    <source>
        <dbReference type="Proteomes" id="UP000675880"/>
    </source>
</evidence>
<dbReference type="Gene3D" id="1.25.40.10">
    <property type="entry name" value="Tetratricopeptide repeat domain"/>
    <property type="match status" value="1"/>
</dbReference>
<protein>
    <submittedName>
        <fullName evidence="3">TPR domain protein, component of TonB system</fullName>
    </submittedName>
</protein>
<dbReference type="EMBL" id="CAJNBJ010000017">
    <property type="protein sequence ID" value="CAE6771263.1"/>
    <property type="molecule type" value="Genomic_DNA"/>
</dbReference>
<dbReference type="SUPFAM" id="SSF48452">
    <property type="entry name" value="TPR-like"/>
    <property type="match status" value="1"/>
</dbReference>
<feature type="chain" id="PRO_5046532529" evidence="2">
    <location>
        <begin position="30"/>
        <end position="138"/>
    </location>
</feature>
<dbReference type="PROSITE" id="PS51257">
    <property type="entry name" value="PROKAR_LIPOPROTEIN"/>
    <property type="match status" value="1"/>
</dbReference>
<gene>
    <name evidence="3" type="ORF">NSPZN2_40298</name>
</gene>
<dbReference type="SMART" id="SM00028">
    <property type="entry name" value="TPR"/>
    <property type="match status" value="2"/>
</dbReference>